<proteinExistence type="predicted"/>
<protein>
    <submittedName>
        <fullName evidence="1">Uncharacterized protein</fullName>
    </submittedName>
</protein>
<organism evidence="1 2">
    <name type="scientific">Lipomyces kononenkoae</name>
    <name type="common">Yeast</name>
    <dbReference type="NCBI Taxonomy" id="34357"/>
    <lineage>
        <taxon>Eukaryota</taxon>
        <taxon>Fungi</taxon>
        <taxon>Dikarya</taxon>
        <taxon>Ascomycota</taxon>
        <taxon>Saccharomycotina</taxon>
        <taxon>Lipomycetes</taxon>
        <taxon>Lipomycetales</taxon>
        <taxon>Lipomycetaceae</taxon>
        <taxon>Lipomyces</taxon>
    </lineage>
</organism>
<sequence>MSYVFRFLVVVLAIACWASADPYVSSTKLCLFKGHPANKHKELVFWVEEKYNQYTMPFYKMSELGYSDFKQIKVALNEGSKAPALIYLYHNREADKENVAFVNYDKTAYHFSGSERLDEEKFKIVDGEKMKVIFGSCEHPEENWEYHVKNTTATIAGHVARPFLTP</sequence>
<name>A0ACC3SWI0_LIPKO</name>
<evidence type="ECO:0000313" key="2">
    <source>
        <dbReference type="Proteomes" id="UP001433508"/>
    </source>
</evidence>
<evidence type="ECO:0000313" key="1">
    <source>
        <dbReference type="EMBL" id="KAK9235731.1"/>
    </source>
</evidence>
<comment type="caution">
    <text evidence="1">The sequence shown here is derived from an EMBL/GenBank/DDBJ whole genome shotgun (WGS) entry which is preliminary data.</text>
</comment>
<dbReference type="EMBL" id="MU971406">
    <property type="protein sequence ID" value="KAK9235731.1"/>
    <property type="molecule type" value="Genomic_DNA"/>
</dbReference>
<keyword evidence="2" id="KW-1185">Reference proteome</keyword>
<dbReference type="Proteomes" id="UP001433508">
    <property type="component" value="Unassembled WGS sequence"/>
</dbReference>
<gene>
    <name evidence="1" type="ORF">V1525DRAFT_254012</name>
</gene>
<accession>A0ACC3SWI0</accession>
<reference evidence="2" key="1">
    <citation type="journal article" date="2024" name="Front. Bioeng. Biotechnol.">
        <title>Genome-scale model development and genomic sequencing of the oleaginous clade Lipomyces.</title>
        <authorList>
            <person name="Czajka J.J."/>
            <person name="Han Y."/>
            <person name="Kim J."/>
            <person name="Mondo S.J."/>
            <person name="Hofstad B.A."/>
            <person name="Robles A."/>
            <person name="Haridas S."/>
            <person name="Riley R."/>
            <person name="LaButti K."/>
            <person name="Pangilinan J."/>
            <person name="Andreopoulos W."/>
            <person name="Lipzen A."/>
            <person name="Yan J."/>
            <person name="Wang M."/>
            <person name="Ng V."/>
            <person name="Grigoriev I.V."/>
            <person name="Spatafora J.W."/>
            <person name="Magnuson J.K."/>
            <person name="Baker S.E."/>
            <person name="Pomraning K.R."/>
        </authorList>
    </citation>
    <scope>NUCLEOTIDE SEQUENCE [LARGE SCALE GENOMIC DNA]</scope>
    <source>
        <strain evidence="2">CBS 7786</strain>
    </source>
</reference>